<evidence type="ECO:0000313" key="2">
    <source>
        <dbReference type="Proteomes" id="UP000186601"/>
    </source>
</evidence>
<proteinExistence type="predicted"/>
<dbReference type="AlphaFoldDB" id="A0A2R6NKS0"/>
<dbReference type="Proteomes" id="UP000186601">
    <property type="component" value="Unassembled WGS sequence"/>
</dbReference>
<dbReference type="EMBL" id="MLYV02001126">
    <property type="protein sequence ID" value="PSR72901.1"/>
    <property type="molecule type" value="Genomic_DNA"/>
</dbReference>
<comment type="caution">
    <text evidence="1">The sequence shown here is derived from an EMBL/GenBank/DDBJ whole genome shotgun (WGS) entry which is preliminary data.</text>
</comment>
<gene>
    <name evidence="1" type="ORF">PHLCEN_2v11268</name>
</gene>
<name>A0A2R6NKS0_9APHY</name>
<keyword evidence="2" id="KW-1185">Reference proteome</keyword>
<organism evidence="1 2">
    <name type="scientific">Hermanssonia centrifuga</name>
    <dbReference type="NCBI Taxonomy" id="98765"/>
    <lineage>
        <taxon>Eukaryota</taxon>
        <taxon>Fungi</taxon>
        <taxon>Dikarya</taxon>
        <taxon>Basidiomycota</taxon>
        <taxon>Agaricomycotina</taxon>
        <taxon>Agaricomycetes</taxon>
        <taxon>Polyporales</taxon>
        <taxon>Meruliaceae</taxon>
        <taxon>Hermanssonia</taxon>
    </lineage>
</organism>
<sequence length="73" mass="8431">MKSEPDLHEIRLFSPEILPDNLFGGRIEPPPRLKDWLAHITILNEIRAVVNELKAGGLVTRRSEWLRAIKTYV</sequence>
<evidence type="ECO:0000313" key="1">
    <source>
        <dbReference type="EMBL" id="PSR72901.1"/>
    </source>
</evidence>
<reference evidence="1 2" key="1">
    <citation type="submission" date="2018-02" db="EMBL/GenBank/DDBJ databases">
        <title>Genome sequence of the basidiomycete white-rot fungus Phlebia centrifuga.</title>
        <authorList>
            <person name="Granchi Z."/>
            <person name="Peng M."/>
            <person name="de Vries R.P."/>
            <person name="Hilden K."/>
            <person name="Makela M.R."/>
            <person name="Grigoriev I."/>
            <person name="Riley R."/>
        </authorList>
    </citation>
    <scope>NUCLEOTIDE SEQUENCE [LARGE SCALE GENOMIC DNA]</scope>
    <source>
        <strain evidence="1 2">FBCC195</strain>
    </source>
</reference>
<accession>A0A2R6NKS0</accession>
<protein>
    <submittedName>
        <fullName evidence="1">Uncharacterized protein</fullName>
    </submittedName>
</protein>